<gene>
    <name evidence="8" type="ORF">FTUN_1192</name>
</gene>
<evidence type="ECO:0000256" key="2">
    <source>
        <dbReference type="ARBA" id="ARBA00022741"/>
    </source>
</evidence>
<keyword evidence="2 5" id="KW-0547">Nucleotide-binding</keyword>
<reference evidence="9" key="1">
    <citation type="submission" date="2020-05" db="EMBL/GenBank/DDBJ databases">
        <title>Frigoriglobus tundricola gen. nov., sp. nov., a psychrotolerant cellulolytic planctomycete of the family Gemmataceae with two divergent copies of 16S rRNA gene.</title>
        <authorList>
            <person name="Kulichevskaya I.S."/>
            <person name="Ivanova A.A."/>
            <person name="Naumoff D.G."/>
            <person name="Beletsky A.V."/>
            <person name="Rijpstra W.I.C."/>
            <person name="Sinninghe Damste J.S."/>
            <person name="Mardanov A.V."/>
            <person name="Ravin N.V."/>
            <person name="Dedysh S.N."/>
        </authorList>
    </citation>
    <scope>NUCLEOTIDE SEQUENCE [LARGE SCALE GENOMIC DNA]</scope>
    <source>
        <strain evidence="9">PL17</strain>
    </source>
</reference>
<dbReference type="KEGG" id="ftj:FTUN_1192"/>
<proteinExistence type="predicted"/>
<dbReference type="AlphaFoldDB" id="A0A6M5YJF3"/>
<dbReference type="PANTHER" id="PTHR43289:SF34">
    <property type="entry name" value="SERINE_THREONINE-PROTEIN KINASE YBDM-RELATED"/>
    <property type="match status" value="1"/>
</dbReference>
<keyword evidence="9" id="KW-1185">Reference proteome</keyword>
<feature type="region of interest" description="Disordered" evidence="6">
    <location>
        <begin position="302"/>
        <end position="372"/>
    </location>
</feature>
<feature type="domain" description="Protein kinase" evidence="7">
    <location>
        <begin position="36"/>
        <end position="298"/>
    </location>
</feature>
<dbReference type="SMART" id="SM00220">
    <property type="entry name" value="S_TKc"/>
    <property type="match status" value="1"/>
</dbReference>
<keyword evidence="3" id="KW-0418">Kinase</keyword>
<organism evidence="8 9">
    <name type="scientific">Frigoriglobus tundricola</name>
    <dbReference type="NCBI Taxonomy" id="2774151"/>
    <lineage>
        <taxon>Bacteria</taxon>
        <taxon>Pseudomonadati</taxon>
        <taxon>Planctomycetota</taxon>
        <taxon>Planctomycetia</taxon>
        <taxon>Gemmatales</taxon>
        <taxon>Gemmataceae</taxon>
        <taxon>Frigoriglobus</taxon>
    </lineage>
</organism>
<dbReference type="CDD" id="cd14014">
    <property type="entry name" value="STKc_PknB_like"/>
    <property type="match status" value="1"/>
</dbReference>
<evidence type="ECO:0000256" key="5">
    <source>
        <dbReference type="PROSITE-ProRule" id="PRU10141"/>
    </source>
</evidence>
<evidence type="ECO:0000259" key="7">
    <source>
        <dbReference type="PROSITE" id="PS50011"/>
    </source>
</evidence>
<dbReference type="Gene3D" id="3.30.200.20">
    <property type="entry name" value="Phosphorylase Kinase, domain 1"/>
    <property type="match status" value="1"/>
</dbReference>
<dbReference type="PROSITE" id="PS00107">
    <property type="entry name" value="PROTEIN_KINASE_ATP"/>
    <property type="match status" value="1"/>
</dbReference>
<dbReference type="InterPro" id="IPR011009">
    <property type="entry name" value="Kinase-like_dom_sf"/>
</dbReference>
<protein>
    <recommendedName>
        <fullName evidence="7">Protein kinase domain-containing protein</fullName>
    </recommendedName>
</protein>
<accession>A0A6M5YJF3</accession>
<feature type="compositionally biased region" description="Pro residues" evidence="6">
    <location>
        <begin position="329"/>
        <end position="346"/>
    </location>
</feature>
<dbReference type="InterPro" id="IPR008271">
    <property type="entry name" value="Ser/Thr_kinase_AS"/>
</dbReference>
<dbReference type="SUPFAM" id="SSF56112">
    <property type="entry name" value="Protein kinase-like (PK-like)"/>
    <property type="match status" value="1"/>
</dbReference>
<evidence type="ECO:0000313" key="8">
    <source>
        <dbReference type="EMBL" id="QJW93684.1"/>
    </source>
</evidence>
<evidence type="ECO:0000256" key="4">
    <source>
        <dbReference type="ARBA" id="ARBA00022840"/>
    </source>
</evidence>
<feature type="binding site" evidence="5">
    <location>
        <position position="65"/>
    </location>
    <ligand>
        <name>ATP</name>
        <dbReference type="ChEBI" id="CHEBI:30616"/>
    </ligand>
</feature>
<evidence type="ECO:0000256" key="6">
    <source>
        <dbReference type="SAM" id="MobiDB-lite"/>
    </source>
</evidence>
<feature type="region of interest" description="Disordered" evidence="6">
    <location>
        <begin position="405"/>
        <end position="456"/>
    </location>
</feature>
<dbReference type="Gene3D" id="1.10.510.10">
    <property type="entry name" value="Transferase(Phosphotransferase) domain 1"/>
    <property type="match status" value="1"/>
</dbReference>
<dbReference type="InterPro" id="IPR000719">
    <property type="entry name" value="Prot_kinase_dom"/>
</dbReference>
<keyword evidence="1" id="KW-0808">Transferase</keyword>
<dbReference type="PANTHER" id="PTHR43289">
    <property type="entry name" value="MITOGEN-ACTIVATED PROTEIN KINASE KINASE KINASE 20-RELATED"/>
    <property type="match status" value="1"/>
</dbReference>
<dbReference type="InterPro" id="IPR017441">
    <property type="entry name" value="Protein_kinase_ATP_BS"/>
</dbReference>
<dbReference type="Proteomes" id="UP000503447">
    <property type="component" value="Chromosome"/>
</dbReference>
<dbReference type="PROSITE" id="PS00108">
    <property type="entry name" value="PROTEIN_KINASE_ST"/>
    <property type="match status" value="1"/>
</dbReference>
<feature type="compositionally biased region" description="Pro residues" evidence="6">
    <location>
        <begin position="426"/>
        <end position="456"/>
    </location>
</feature>
<dbReference type="PROSITE" id="PS50011">
    <property type="entry name" value="PROTEIN_KINASE_DOM"/>
    <property type="match status" value="1"/>
</dbReference>
<keyword evidence="4 5" id="KW-0067">ATP-binding</keyword>
<dbReference type="Pfam" id="PF00069">
    <property type="entry name" value="Pkinase"/>
    <property type="match status" value="1"/>
</dbReference>
<dbReference type="GO" id="GO:0005524">
    <property type="term" value="F:ATP binding"/>
    <property type="evidence" value="ECO:0007669"/>
    <property type="project" value="UniProtKB-UniRule"/>
</dbReference>
<dbReference type="EMBL" id="CP053452">
    <property type="protein sequence ID" value="QJW93684.1"/>
    <property type="molecule type" value="Genomic_DNA"/>
</dbReference>
<evidence type="ECO:0000256" key="1">
    <source>
        <dbReference type="ARBA" id="ARBA00022679"/>
    </source>
</evidence>
<dbReference type="RefSeq" id="WP_171469836.1">
    <property type="nucleotide sequence ID" value="NZ_CP053452.2"/>
</dbReference>
<feature type="region of interest" description="Disordered" evidence="6">
    <location>
        <begin position="1"/>
        <end position="25"/>
    </location>
</feature>
<dbReference type="GO" id="GO:0004674">
    <property type="term" value="F:protein serine/threonine kinase activity"/>
    <property type="evidence" value="ECO:0007669"/>
    <property type="project" value="TreeGrafter"/>
</dbReference>
<name>A0A6M5YJF3_9BACT</name>
<evidence type="ECO:0000256" key="3">
    <source>
        <dbReference type="ARBA" id="ARBA00022777"/>
    </source>
</evidence>
<sequence length="695" mass="75556">MSDANPPDDGTRRSPPPSGRTGAWSIPDVPMRLGRFEIRQLIGEGAFGRVFLAFDPQLGRQVAIKVPHRDGLTPAFRDRFLREARATATIHHPNVCPVHDVGTDGDLPYIVMHYVVGGTLAGLIEKLTDPLPIRKAVVIARKLALGMAAAHEQGVIHRDLKLQNVLIDRASREVLITDFGLARLDGQSRVTVDGAVFGTPAYMSPEQARGLQDGVGPLSDVYSLGVILYHLLTGDVPFRGTVFEVLVQHWETSPRPPSALRADVSPELDAICLRAMAKAPADRYPSAKAFARALSEYLRESGSSDAASGDPVAETVTPQSTHATSPVPAKKPAPTPPRGRPSPVPPKAAHEPQRPRKRKAVRPEPEELPYGEPVRRRTGRAVLIAGFVLISTAVGAGIALRDPFTKPTEDRAASNPSVAPSETETPDPPPPPDERLAPPPHVPAPKPTPPKVEPPRAPVADIRALAREMDLPPFKPGGATVVLADHPFPPDLMKEYAADVPLDTVLKDKGKYRFRVTVLDALNEIRTQWSPTGGTSRLRVEVKEPLAAVKAAVKKEQEFWAIGITQLERQLFLLEAVAPMRAGEKKRWQANYDYARASVKARLVYMNEYDKVLGNLNTETLPALNAKKGENGYTLVASEALKSGKDIKKVAEEAHALFQEIAVKYKGTPWGLLAERDLKVPLGFNWKPATIGTAK</sequence>
<evidence type="ECO:0000313" key="9">
    <source>
        <dbReference type="Proteomes" id="UP000503447"/>
    </source>
</evidence>